<sequence>YVYHNITGADKQQLLLETLRVLKKGGVFALNDEMKPGMYGDMEAFAQKLRDMGYEEVRLVDTAKEAFGSRRRAAMMMLGESRMLVGRK</sequence>
<reference evidence="1" key="2">
    <citation type="submission" date="2021-04" db="EMBL/GenBank/DDBJ databases">
        <authorList>
            <person name="Gilroy R."/>
        </authorList>
    </citation>
    <scope>NUCLEOTIDE SEQUENCE</scope>
    <source>
        <strain evidence="1">ChiSjej1B19-5720</strain>
    </source>
</reference>
<dbReference type="AlphaFoldDB" id="A0A9D2RWB4"/>
<dbReference type="SUPFAM" id="SSF53335">
    <property type="entry name" value="S-adenosyl-L-methionine-dependent methyltransferases"/>
    <property type="match status" value="1"/>
</dbReference>
<dbReference type="Proteomes" id="UP000823842">
    <property type="component" value="Unassembled WGS sequence"/>
</dbReference>
<accession>A0A9D2RWB4</accession>
<evidence type="ECO:0000313" key="2">
    <source>
        <dbReference type="Proteomes" id="UP000823842"/>
    </source>
</evidence>
<proteinExistence type="predicted"/>
<keyword evidence="1" id="KW-0489">Methyltransferase</keyword>
<dbReference type="GO" id="GO:0008168">
    <property type="term" value="F:methyltransferase activity"/>
    <property type="evidence" value="ECO:0007669"/>
    <property type="project" value="UniProtKB-KW"/>
</dbReference>
<evidence type="ECO:0000313" key="1">
    <source>
        <dbReference type="EMBL" id="HJB27630.1"/>
    </source>
</evidence>
<feature type="non-terminal residue" evidence="1">
    <location>
        <position position="1"/>
    </location>
</feature>
<keyword evidence="1" id="KW-0808">Transferase</keyword>
<dbReference type="GO" id="GO:0032259">
    <property type="term" value="P:methylation"/>
    <property type="evidence" value="ECO:0007669"/>
    <property type="project" value="UniProtKB-KW"/>
</dbReference>
<dbReference type="EMBL" id="DWYZ01000058">
    <property type="protein sequence ID" value="HJB27630.1"/>
    <property type="molecule type" value="Genomic_DNA"/>
</dbReference>
<reference evidence="1" key="1">
    <citation type="journal article" date="2021" name="PeerJ">
        <title>Extensive microbial diversity within the chicken gut microbiome revealed by metagenomics and culture.</title>
        <authorList>
            <person name="Gilroy R."/>
            <person name="Ravi A."/>
            <person name="Getino M."/>
            <person name="Pursley I."/>
            <person name="Horton D.L."/>
            <person name="Alikhan N.F."/>
            <person name="Baker D."/>
            <person name="Gharbi K."/>
            <person name="Hall N."/>
            <person name="Watson M."/>
            <person name="Adriaenssens E.M."/>
            <person name="Foster-Nyarko E."/>
            <person name="Jarju S."/>
            <person name="Secka A."/>
            <person name="Antonio M."/>
            <person name="Oren A."/>
            <person name="Chaudhuri R.R."/>
            <person name="La Ragione R."/>
            <person name="Hildebrand F."/>
            <person name="Pallen M.J."/>
        </authorList>
    </citation>
    <scope>NUCLEOTIDE SEQUENCE</scope>
    <source>
        <strain evidence="1">ChiSjej1B19-5720</strain>
    </source>
</reference>
<gene>
    <name evidence="1" type="ORF">IAA06_02420</name>
</gene>
<dbReference type="InterPro" id="IPR029063">
    <property type="entry name" value="SAM-dependent_MTases_sf"/>
</dbReference>
<protein>
    <submittedName>
        <fullName evidence="1">SAM-dependent methyltransferase</fullName>
    </submittedName>
</protein>
<name>A0A9D2RWB4_9FIRM</name>
<organism evidence="1 2">
    <name type="scientific">Candidatus Blautia faecavium</name>
    <dbReference type="NCBI Taxonomy" id="2838487"/>
    <lineage>
        <taxon>Bacteria</taxon>
        <taxon>Bacillati</taxon>
        <taxon>Bacillota</taxon>
        <taxon>Clostridia</taxon>
        <taxon>Lachnospirales</taxon>
        <taxon>Lachnospiraceae</taxon>
        <taxon>Blautia</taxon>
    </lineage>
</organism>
<comment type="caution">
    <text evidence="1">The sequence shown here is derived from an EMBL/GenBank/DDBJ whole genome shotgun (WGS) entry which is preliminary data.</text>
</comment>
<dbReference type="Gene3D" id="3.40.50.150">
    <property type="entry name" value="Vaccinia Virus protein VP39"/>
    <property type="match status" value="1"/>
</dbReference>